<feature type="domain" description="EGF-like" evidence="24">
    <location>
        <begin position="668"/>
        <end position="704"/>
    </location>
</feature>
<feature type="domain" description="EGF-like" evidence="24">
    <location>
        <begin position="123"/>
        <end position="161"/>
    </location>
</feature>
<feature type="domain" description="EGF-like" evidence="24">
    <location>
        <begin position="482"/>
        <end position="517"/>
    </location>
</feature>
<evidence type="ECO:0000256" key="21">
    <source>
        <dbReference type="SAM" id="MobiDB-lite"/>
    </source>
</evidence>
<keyword evidence="5 22" id="KW-0812">Transmembrane</keyword>
<feature type="disulfide bond" evidence="20">
    <location>
        <begin position="151"/>
        <end position="160"/>
    </location>
</feature>
<feature type="transmembrane region" description="Helical" evidence="22">
    <location>
        <begin position="1214"/>
        <end position="1239"/>
    </location>
</feature>
<evidence type="ECO:0000256" key="16">
    <source>
        <dbReference type="ARBA" id="ARBA00023163"/>
    </source>
</evidence>
<dbReference type="Pfam" id="PF00066">
    <property type="entry name" value="Notch"/>
    <property type="match status" value="2"/>
</dbReference>
<dbReference type="InterPro" id="IPR000152">
    <property type="entry name" value="EGF-type_Asp/Asn_hydroxyl_site"/>
</dbReference>
<feature type="domain" description="EGF-like" evidence="24">
    <location>
        <begin position="360"/>
        <end position="395"/>
    </location>
</feature>
<dbReference type="PROSITE" id="PS50258">
    <property type="entry name" value="LNR"/>
    <property type="match status" value="1"/>
</dbReference>
<dbReference type="FunFam" id="2.10.25.10:FF:000066">
    <property type="entry name" value="FAT atypical cadherin 4"/>
    <property type="match status" value="1"/>
</dbReference>
<evidence type="ECO:0000256" key="5">
    <source>
        <dbReference type="ARBA" id="ARBA00022692"/>
    </source>
</evidence>
<evidence type="ECO:0000256" key="18">
    <source>
        <dbReference type="ARBA" id="ARBA00023242"/>
    </source>
</evidence>
<dbReference type="EMBL" id="JAKMXF010000221">
    <property type="protein sequence ID" value="KAI6654809.1"/>
    <property type="molecule type" value="Genomic_DNA"/>
</dbReference>
<feature type="region of interest" description="Disordered" evidence="21">
    <location>
        <begin position="1654"/>
        <end position="1679"/>
    </location>
</feature>
<keyword evidence="4 20" id="KW-0245">EGF-like domain</keyword>
<dbReference type="PROSITE" id="PS00010">
    <property type="entry name" value="ASX_HYDROXYL"/>
    <property type="match status" value="5"/>
</dbReference>
<comment type="caution">
    <text evidence="26">The sequence shown here is derived from an EMBL/GenBank/DDBJ whole genome shotgun (WGS) entry which is preliminary data.</text>
</comment>
<dbReference type="GO" id="GO:0005509">
    <property type="term" value="F:calcium ion binding"/>
    <property type="evidence" value="ECO:0007669"/>
    <property type="project" value="InterPro"/>
</dbReference>
<keyword evidence="10 22" id="KW-1133">Transmembrane helix</keyword>
<dbReference type="InterPro" id="IPR000800">
    <property type="entry name" value="Notch_dom"/>
</dbReference>
<evidence type="ECO:0000256" key="12">
    <source>
        <dbReference type="ARBA" id="ARBA00023043"/>
    </source>
</evidence>
<evidence type="ECO:0000256" key="20">
    <source>
        <dbReference type="PROSITE-ProRule" id="PRU00076"/>
    </source>
</evidence>
<keyword evidence="16" id="KW-0804">Transcription</keyword>
<evidence type="ECO:0000313" key="27">
    <source>
        <dbReference type="Proteomes" id="UP001165289"/>
    </source>
</evidence>
<dbReference type="Gene3D" id="1.25.40.20">
    <property type="entry name" value="Ankyrin repeat-containing domain"/>
    <property type="match status" value="1"/>
</dbReference>
<keyword evidence="27" id="KW-1185">Reference proteome</keyword>
<sequence>MQLVVLFVVPLLSLTSCLSANTTLCAQCSFHGICDVNSSCICLPNWSNTMCNNFTNPCANLSLSCANNATCHPNNISPNITLQNTSLSLNYTFTKPSELLLNINWNSTHECNCSSSYSGVRCELERCESAICYNHGDCLFDTVTNKTICDCHYKYNGTRCGDCLSCSDGSSIPDTTVDCNNGFCEITGDSYTCHCSNGYTGEHCSDDIDECNEPGICNYGMCSNSIGNYHCDCSDTGYTGLNCNQEVFECNSHTCENGGMCKEVDGSGYQCNCVAGWSGDNCGIDINDCEGVVCQNEGICDDKLNSYLCTCSQGYEGTHCESAINYCKTNPCIHGDCNSLQTSYSCDCYPGYAGEDCNENINECSPNPCVHGSCIDGVNNFTCQCNTGYTGETCGENIDDCYMNPCGLHGNCTDLLNNFTCSCDVGYNGEVCENLINYCMTEDCSNHGSCTPSNCTTECSSYTDFFSCTCNVDFTGKFCEDNIDHCLNNNCSNGVCAEETGGYTCMCNDGFSGEFCTVNESSCIDNTCYNGSCIEHIPKYVCECYVGFEGGFCETKINYCDNTTCNNGTCMEEIGDSSCLCDSGYYGEICQNIDLCYNNNCINGNCTEINNNSYSCVCDAEFSGEFCNISIHSCYYKTCANNGSCLENDSIGECVCGSGYTGELCEEIILECESEPCLNGGECTGLVTGYNCTCPVPYIGNICEIELNSCVQHLCNLTLDMLCVDTDLPNNSCYCSDDVIITSCMGVSYLCDSHNCNNNGICSVIGNSPECICPMNYTGDYCQYLTDPCLSNPCMNNEVCSQLSQDTFECVCSYPYTGEFCESMVVSCNDTESCSTIGSKLCISNFTQETCQCHPAYYGTNCSQLLDCPTGLCTHISCCIVVKGSFSCSMNCSTPTTTSTTTHPTTTTISTTTVSTTTVSTTPTVSSTAPPYNPCDSQPCNHGDCTAKGDNFTCECSLAYTGDDCNTPVDFCYQVVCGNEGVCENDTYSYICKCEPTFYGDLCLFESPEPEALFQDCGNKTCKYIFNNGYCDMNCAEKESCLFDGLDCLEDLKCTNSNCETIYGNKACDKECDNEPCLFDGGDCLPDYLSYNHEFSTGSLIIIVKSLELSYAFSDHSLTQILYHISKILHTIVIVEYISELDNTVRVERDIVDYEYKYKIVTNIENSLCRDYCYRTTEKAADHLNAYLIDYSIDTDEYTILQITSNEDTKQTELWPILTGASIVAVILLLIIGTSGVIIRKKRPRRMYFPRRLSTITTNSERAALVDAEDPDPISKYTSVTKEEHNSKRIKLDLPTHSTTSSNTMPDSKPPPYEYFNQEYIPNALFHPLQEHKTYPQTSIELDQLLVGSLSTAYPIDPAPSCDSVNVRGIGGYTPLSLAVIIGSPTVCGFMPFPALPILTSTNSNINQYQTTLNSEMLSVEDLLRLGADVNLPNDQGATPLHLAAMYSRSDVAGLLIVSGAHINPQDRQGRTPLHTAVASGAKGVFQILIANRNLNIDHQSIDGSTALMLAARHLNNDLLYDMLSADANANLLDKNGYTALHWAAAVDNAVAIQTLITHSADIDYPNFRGETPLFLAAKEGSTDCVKVLLQNAASSQITDFFGRYPIVVANERLHQDIEFILDNSPIPACQTGNVNTDTKHNLADVISKGTVSKSKTESKRIKKLSSPSSKVHPFTPSPSIPSDLSSGFEVKVEASSPSPMLHNSAFSITVMPNTIDYSDCVAKQIIGNHPLNSASQLTLTHPYPTPPTVQTELSKHLLNSLSDLPYPSHYPSPESSINTISPINLLNGDIIVNHGYPNHLDVNSLINQRNYLTDPDWDEFGCS</sequence>
<feature type="disulfide bond" evidence="20">
    <location>
        <begin position="195"/>
        <end position="204"/>
    </location>
</feature>
<organism evidence="26 27">
    <name type="scientific">Oopsacas minuta</name>
    <dbReference type="NCBI Taxonomy" id="111878"/>
    <lineage>
        <taxon>Eukaryota</taxon>
        <taxon>Metazoa</taxon>
        <taxon>Porifera</taxon>
        <taxon>Hexactinellida</taxon>
        <taxon>Hexasterophora</taxon>
        <taxon>Lyssacinosida</taxon>
        <taxon>Leucopsacidae</taxon>
        <taxon>Oopsacas</taxon>
    </lineage>
</organism>
<feature type="repeat" description="ANK" evidence="19">
    <location>
        <begin position="1469"/>
        <end position="1490"/>
    </location>
</feature>
<dbReference type="SMART" id="SM00181">
    <property type="entry name" value="EGF"/>
    <property type="match status" value="21"/>
</dbReference>
<keyword evidence="12 19" id="KW-0040">ANK repeat</keyword>
<evidence type="ECO:0000259" key="24">
    <source>
        <dbReference type="PROSITE" id="PS50026"/>
    </source>
</evidence>
<dbReference type="PROSITE" id="PS01186">
    <property type="entry name" value="EGF_2"/>
    <property type="match status" value="12"/>
</dbReference>
<dbReference type="GO" id="GO:0005886">
    <property type="term" value="C:plasma membrane"/>
    <property type="evidence" value="ECO:0007669"/>
    <property type="project" value="UniProtKB-SubCell"/>
</dbReference>
<evidence type="ECO:0000256" key="10">
    <source>
        <dbReference type="ARBA" id="ARBA00022989"/>
    </source>
</evidence>
<evidence type="ECO:0000313" key="26">
    <source>
        <dbReference type="EMBL" id="KAI6654809.1"/>
    </source>
</evidence>
<feature type="disulfide bond" evidence="20">
    <location>
        <begin position="560"/>
        <end position="570"/>
    </location>
</feature>
<dbReference type="GO" id="GO:0007219">
    <property type="term" value="P:Notch signaling pathway"/>
    <property type="evidence" value="ECO:0007669"/>
    <property type="project" value="UniProtKB-KW"/>
</dbReference>
<dbReference type="Gene3D" id="2.10.25.10">
    <property type="entry name" value="Laminin"/>
    <property type="match status" value="15"/>
</dbReference>
<feature type="domain" description="EGF-like" evidence="24">
    <location>
        <begin position="285"/>
        <end position="321"/>
    </location>
</feature>
<feature type="disulfide bond" evidence="20">
    <location>
        <begin position="385"/>
        <end position="394"/>
    </location>
</feature>
<feature type="domain" description="EGF-like" evidence="24">
    <location>
        <begin position="785"/>
        <end position="822"/>
    </location>
</feature>
<dbReference type="PROSITE" id="PS50026">
    <property type="entry name" value="EGF_3"/>
    <property type="match status" value="18"/>
</dbReference>
<evidence type="ECO:0000256" key="14">
    <source>
        <dbReference type="ARBA" id="ARBA00023157"/>
    </source>
</evidence>
<feature type="signal peptide" evidence="23">
    <location>
        <begin position="1"/>
        <end position="19"/>
    </location>
</feature>
<keyword evidence="18" id="KW-0539">Nucleus</keyword>
<evidence type="ECO:0000256" key="19">
    <source>
        <dbReference type="PROSITE-ProRule" id="PRU00023"/>
    </source>
</evidence>
<feature type="disulfide bond" evidence="20">
    <location>
        <begin position="507"/>
        <end position="516"/>
    </location>
</feature>
<dbReference type="PANTHER" id="PTHR45836:SF23">
    <property type="entry name" value="NEUROGENIC LOCUS NOTCH HOMOLOG PROTEIN 1"/>
    <property type="match status" value="1"/>
</dbReference>
<feature type="disulfide bond" evidence="20">
    <location>
        <begin position="994"/>
        <end position="1003"/>
    </location>
</feature>
<dbReference type="InterPro" id="IPR001881">
    <property type="entry name" value="EGF-like_Ca-bd_dom"/>
</dbReference>
<dbReference type="SMART" id="SM00248">
    <property type="entry name" value="ANK"/>
    <property type="match status" value="5"/>
</dbReference>
<dbReference type="PROSITE" id="PS50297">
    <property type="entry name" value="ANK_REP_REGION"/>
    <property type="match status" value="4"/>
</dbReference>
<dbReference type="GO" id="GO:0009986">
    <property type="term" value="C:cell surface"/>
    <property type="evidence" value="ECO:0007669"/>
    <property type="project" value="TreeGrafter"/>
</dbReference>
<dbReference type="PROSITE" id="PS01187">
    <property type="entry name" value="EGF_CA"/>
    <property type="match status" value="2"/>
</dbReference>
<feature type="domain" description="EGF-like" evidence="24">
    <location>
        <begin position="968"/>
        <end position="1004"/>
    </location>
</feature>
<feature type="domain" description="EGF-like" evidence="24">
    <location>
        <begin position="397"/>
        <end position="433"/>
    </location>
</feature>
<evidence type="ECO:0000256" key="2">
    <source>
        <dbReference type="ARBA" id="ARBA00004251"/>
    </source>
</evidence>
<feature type="domain" description="EGF-like" evidence="24">
    <location>
        <begin position="207"/>
        <end position="244"/>
    </location>
</feature>
<feature type="repeat" description="ANK" evidence="19">
    <location>
        <begin position="1503"/>
        <end position="1535"/>
    </location>
</feature>
<dbReference type="SUPFAM" id="SSF48403">
    <property type="entry name" value="Ankyrin repeat"/>
    <property type="match status" value="1"/>
</dbReference>
<evidence type="ECO:0000256" key="3">
    <source>
        <dbReference type="ARBA" id="ARBA00005847"/>
    </source>
</evidence>
<proteinExistence type="inferred from homology"/>
<evidence type="ECO:0000256" key="23">
    <source>
        <dbReference type="SAM" id="SignalP"/>
    </source>
</evidence>
<feature type="disulfide bond" evidence="20">
    <location>
        <begin position="935"/>
        <end position="945"/>
    </location>
</feature>
<comment type="subcellular location">
    <subcellularLocation>
        <location evidence="2">Cell membrane</location>
        <topology evidence="2">Single-pass type I membrane protein</topology>
    </subcellularLocation>
    <subcellularLocation>
        <location evidence="1">Nucleus</location>
    </subcellularLocation>
</comment>
<feature type="disulfide bond" evidence="20">
    <location>
        <begin position="486"/>
        <end position="496"/>
    </location>
</feature>
<dbReference type="PANTHER" id="PTHR45836">
    <property type="entry name" value="SLIT HOMOLOG"/>
    <property type="match status" value="1"/>
</dbReference>
<keyword evidence="8" id="KW-0221">Differentiation</keyword>
<evidence type="ECO:0000256" key="9">
    <source>
        <dbReference type="ARBA" id="ARBA00022976"/>
    </source>
</evidence>
<dbReference type="FunFam" id="2.10.25.10:FF:000031">
    <property type="entry name" value="neurogenic locus notch homolog protein 3"/>
    <property type="match status" value="1"/>
</dbReference>
<dbReference type="InterPro" id="IPR009030">
    <property type="entry name" value="Growth_fac_rcpt_cys_sf"/>
</dbReference>
<feature type="repeat" description="ANK" evidence="19">
    <location>
        <begin position="1436"/>
        <end position="1468"/>
    </location>
</feature>
<feature type="repeat" description="ANK" evidence="19">
    <location>
        <begin position="1536"/>
        <end position="1568"/>
    </location>
</feature>
<feature type="disulfide bond" evidence="20">
    <location>
        <begin position="956"/>
        <end position="965"/>
    </location>
</feature>
<dbReference type="Proteomes" id="UP001165289">
    <property type="component" value="Unassembled WGS sequence"/>
</dbReference>
<feature type="domain" description="EGF-like" evidence="24">
    <location>
        <begin position="519"/>
        <end position="554"/>
    </location>
</feature>
<accession>A0AAV7K0Q6</accession>
<keyword evidence="14 20" id="KW-1015">Disulfide bond</keyword>
<dbReference type="PROSITE" id="PS00022">
    <property type="entry name" value="EGF_1"/>
    <property type="match status" value="19"/>
</dbReference>
<dbReference type="InterPro" id="IPR018097">
    <property type="entry name" value="EGF_Ca-bd_CS"/>
</dbReference>
<feature type="domain" description="EGF-like" evidence="24">
    <location>
        <begin position="630"/>
        <end position="666"/>
    </location>
</feature>
<dbReference type="InterPro" id="IPR035993">
    <property type="entry name" value="Notch-like_dom_sf"/>
</dbReference>
<feature type="disulfide bond" evidence="20">
    <location>
        <begin position="694"/>
        <end position="703"/>
    </location>
</feature>
<feature type="chain" id="PRO_5043440151" evidence="23">
    <location>
        <begin position="20"/>
        <end position="1824"/>
    </location>
</feature>
<dbReference type="InterPro" id="IPR002110">
    <property type="entry name" value="Ankyrin_rpt"/>
</dbReference>
<dbReference type="InterPro" id="IPR036770">
    <property type="entry name" value="Ankyrin_rpt-contain_sf"/>
</dbReference>
<keyword evidence="6 23" id="KW-0732">Signal</keyword>
<dbReference type="PRINTS" id="PR01983">
    <property type="entry name" value="NOTCH"/>
</dbReference>
<dbReference type="Pfam" id="PF12661">
    <property type="entry name" value="hEGF"/>
    <property type="match status" value="6"/>
</dbReference>
<evidence type="ECO:0000256" key="13">
    <source>
        <dbReference type="ARBA" id="ARBA00023136"/>
    </source>
</evidence>
<feature type="disulfide bond" evidence="20">
    <location>
        <begin position="273"/>
        <end position="282"/>
    </location>
</feature>
<feature type="repeat" description="ANK" evidence="19">
    <location>
        <begin position="1569"/>
        <end position="1601"/>
    </location>
</feature>
<gene>
    <name evidence="26" type="ORF">LOD99_2688</name>
</gene>
<dbReference type="GO" id="GO:0005634">
    <property type="term" value="C:nucleus"/>
    <property type="evidence" value="ECO:0007669"/>
    <property type="project" value="UniProtKB-SubCell"/>
</dbReference>
<evidence type="ECO:0000256" key="17">
    <source>
        <dbReference type="ARBA" id="ARBA00023180"/>
    </source>
</evidence>
<dbReference type="InterPro" id="IPR013032">
    <property type="entry name" value="EGF-like_CS"/>
</dbReference>
<feature type="domain" description="EGF-like" evidence="24">
    <location>
        <begin position="323"/>
        <end position="358"/>
    </location>
</feature>
<feature type="domain" description="EGF-like" evidence="24">
    <location>
        <begin position="592"/>
        <end position="628"/>
    </location>
</feature>
<name>A0AAV7K0Q6_9METZ</name>
<comment type="similarity">
    <text evidence="3">Belongs to the NOTCH family.</text>
</comment>
<feature type="disulfide bond" evidence="20">
    <location>
        <begin position="596"/>
        <end position="606"/>
    </location>
</feature>
<feature type="domain" description="EGF-like" evidence="24">
    <location>
        <begin position="931"/>
        <end position="966"/>
    </location>
</feature>
<keyword evidence="9" id="KW-0914">Notch signaling pathway</keyword>
<dbReference type="InterPro" id="IPR051355">
    <property type="entry name" value="Notch/Slit_guidance"/>
</dbReference>
<feature type="disulfide bond" evidence="20">
    <location>
        <begin position="423"/>
        <end position="432"/>
    </location>
</feature>
<keyword evidence="7" id="KW-0677">Repeat</keyword>
<feature type="disulfide bond" evidence="20">
    <location>
        <begin position="132"/>
        <end position="149"/>
    </location>
</feature>
<feature type="disulfide bond" evidence="20">
    <location>
        <begin position="311"/>
        <end position="320"/>
    </location>
</feature>
<evidence type="ECO:0000256" key="6">
    <source>
        <dbReference type="ARBA" id="ARBA00022729"/>
    </source>
</evidence>
<dbReference type="SMART" id="SM00004">
    <property type="entry name" value="NL"/>
    <property type="match status" value="2"/>
</dbReference>
<dbReference type="SUPFAM" id="SSF57196">
    <property type="entry name" value="EGF/Laminin"/>
    <property type="match status" value="12"/>
</dbReference>
<feature type="disulfide bond" evidence="20">
    <location>
        <begin position="581"/>
        <end position="590"/>
    </location>
</feature>
<dbReference type="Pfam" id="PF12796">
    <property type="entry name" value="Ank_2"/>
    <property type="match status" value="2"/>
</dbReference>
<evidence type="ECO:0000256" key="11">
    <source>
        <dbReference type="ARBA" id="ARBA00023015"/>
    </source>
</evidence>
<keyword evidence="13 22" id="KW-0472">Membrane</keyword>
<protein>
    <submittedName>
        <fullName evidence="26">Notch</fullName>
    </submittedName>
</protein>
<feature type="domain" description="LNR" evidence="25">
    <location>
        <begin position="1054"/>
        <end position="1084"/>
    </location>
</feature>
<dbReference type="InterPro" id="IPR000742">
    <property type="entry name" value="EGF"/>
</dbReference>
<keyword evidence="17" id="KW-0325">Glycoprotein</keyword>
<dbReference type="FunFam" id="2.10.25.10:FF:000122">
    <property type="entry name" value="Protein crumbs homolog 2"/>
    <property type="match status" value="2"/>
</dbReference>
<dbReference type="GO" id="GO:0043235">
    <property type="term" value="C:receptor complex"/>
    <property type="evidence" value="ECO:0007669"/>
    <property type="project" value="TreeGrafter"/>
</dbReference>
<feature type="disulfide bond" evidence="20">
    <location>
        <begin position="773"/>
        <end position="782"/>
    </location>
</feature>
<feature type="domain" description="EGF-like" evidence="24">
    <location>
        <begin position="556"/>
        <end position="591"/>
    </location>
</feature>
<feature type="domain" description="EGF-like" evidence="24">
    <location>
        <begin position="747"/>
        <end position="783"/>
    </location>
</feature>
<keyword evidence="11" id="KW-0805">Transcription regulation</keyword>
<dbReference type="SUPFAM" id="SSF90193">
    <property type="entry name" value="Notch domain"/>
    <property type="match status" value="1"/>
</dbReference>
<feature type="disulfide bond" evidence="20">
    <location>
        <begin position="523"/>
        <end position="533"/>
    </location>
</feature>
<dbReference type="SMART" id="SM00179">
    <property type="entry name" value="EGF_CA"/>
    <property type="match status" value="12"/>
</dbReference>
<feature type="disulfide bond" evidence="20">
    <location>
        <begin position="812"/>
        <end position="821"/>
    </location>
</feature>
<dbReference type="CDD" id="cd00054">
    <property type="entry name" value="EGF_CA"/>
    <property type="match status" value="5"/>
</dbReference>
<reference evidence="26 27" key="1">
    <citation type="journal article" date="2023" name="BMC Biol.">
        <title>The compact genome of the sponge Oopsacas minuta (Hexactinellida) is lacking key metazoan core genes.</title>
        <authorList>
            <person name="Santini S."/>
            <person name="Schenkelaars Q."/>
            <person name="Jourda C."/>
            <person name="Duchesne M."/>
            <person name="Belahbib H."/>
            <person name="Rocher C."/>
            <person name="Selva M."/>
            <person name="Riesgo A."/>
            <person name="Vervoort M."/>
            <person name="Leys S.P."/>
            <person name="Kodjabachian L."/>
            <person name="Le Bivic A."/>
            <person name="Borchiellini C."/>
            <person name="Claverie J.M."/>
            <person name="Renard E."/>
        </authorList>
    </citation>
    <scope>NUCLEOTIDE SEQUENCE [LARGE SCALE GENOMIC DNA]</scope>
    <source>
        <strain evidence="26">SPO-2</strain>
    </source>
</reference>
<dbReference type="PROSITE" id="PS50088">
    <property type="entry name" value="ANK_REPEAT"/>
    <property type="match status" value="5"/>
</dbReference>
<keyword evidence="15" id="KW-0010">Activator</keyword>
<feature type="disulfide bond" evidence="20">
    <location>
        <begin position="544"/>
        <end position="553"/>
    </location>
</feature>
<dbReference type="GO" id="GO:0030154">
    <property type="term" value="P:cell differentiation"/>
    <property type="evidence" value="ECO:0007669"/>
    <property type="project" value="UniProtKB-KW"/>
</dbReference>
<feature type="domain" description="EGF-like" evidence="24">
    <location>
        <begin position="246"/>
        <end position="283"/>
    </location>
</feature>
<evidence type="ECO:0000256" key="7">
    <source>
        <dbReference type="ARBA" id="ARBA00022737"/>
    </source>
</evidence>
<evidence type="ECO:0000259" key="25">
    <source>
        <dbReference type="PROSITE" id="PS50258"/>
    </source>
</evidence>
<evidence type="ECO:0000256" key="4">
    <source>
        <dbReference type="ARBA" id="ARBA00022536"/>
    </source>
</evidence>
<evidence type="ECO:0000256" key="8">
    <source>
        <dbReference type="ARBA" id="ARBA00022782"/>
    </source>
</evidence>
<dbReference type="SUPFAM" id="SSF57184">
    <property type="entry name" value="Growth factor receptor domain"/>
    <property type="match status" value="1"/>
</dbReference>
<feature type="disulfide bond" evidence="20">
    <location>
        <begin position="364"/>
        <end position="374"/>
    </location>
</feature>
<feature type="disulfide bond" evidence="20">
    <location>
        <begin position="348"/>
        <end position="357"/>
    </location>
</feature>
<evidence type="ECO:0000256" key="15">
    <source>
        <dbReference type="ARBA" id="ARBA00023159"/>
    </source>
</evidence>
<dbReference type="Pfam" id="PF00008">
    <property type="entry name" value="EGF"/>
    <property type="match status" value="4"/>
</dbReference>
<evidence type="ECO:0000256" key="1">
    <source>
        <dbReference type="ARBA" id="ARBA00004123"/>
    </source>
</evidence>
<evidence type="ECO:0000256" key="22">
    <source>
        <dbReference type="SAM" id="Phobius"/>
    </source>
</evidence>
<feature type="disulfide bond" evidence="20">
    <location>
        <begin position="656"/>
        <end position="665"/>
    </location>
</feature>
<comment type="caution">
    <text evidence="20">Lacks conserved residue(s) required for the propagation of feature annotation.</text>
</comment>
<feature type="disulfide bond" evidence="20">
    <location>
        <begin position="327"/>
        <end position="337"/>
    </location>
</feature>
<feature type="disulfide bond" evidence="20">
    <location>
        <begin position="618"/>
        <end position="627"/>
    </location>
</feature>
<feature type="domain" description="EGF-like" evidence="24">
    <location>
        <begin position="175"/>
        <end position="205"/>
    </location>
</feature>